<evidence type="ECO:0000313" key="2">
    <source>
        <dbReference type="Proteomes" id="UP000801492"/>
    </source>
</evidence>
<accession>A0A8K0G4N2</accession>
<evidence type="ECO:0000313" key="1">
    <source>
        <dbReference type="EMBL" id="KAF2891540.1"/>
    </source>
</evidence>
<organism evidence="1 2">
    <name type="scientific">Ignelater luminosus</name>
    <name type="common">Cucubano</name>
    <name type="synonym">Pyrophorus luminosus</name>
    <dbReference type="NCBI Taxonomy" id="2038154"/>
    <lineage>
        <taxon>Eukaryota</taxon>
        <taxon>Metazoa</taxon>
        <taxon>Ecdysozoa</taxon>
        <taxon>Arthropoda</taxon>
        <taxon>Hexapoda</taxon>
        <taxon>Insecta</taxon>
        <taxon>Pterygota</taxon>
        <taxon>Neoptera</taxon>
        <taxon>Endopterygota</taxon>
        <taxon>Coleoptera</taxon>
        <taxon>Polyphaga</taxon>
        <taxon>Elateriformia</taxon>
        <taxon>Elateroidea</taxon>
        <taxon>Elateridae</taxon>
        <taxon>Agrypninae</taxon>
        <taxon>Pyrophorini</taxon>
        <taxon>Ignelater</taxon>
    </lineage>
</organism>
<evidence type="ECO:0008006" key="3">
    <source>
        <dbReference type="Google" id="ProtNLM"/>
    </source>
</evidence>
<reference evidence="1" key="1">
    <citation type="submission" date="2019-08" db="EMBL/GenBank/DDBJ databases">
        <title>The genome of the North American firefly Photinus pyralis.</title>
        <authorList>
            <consortium name="Photinus pyralis genome working group"/>
            <person name="Fallon T.R."/>
            <person name="Sander Lower S.E."/>
            <person name="Weng J.-K."/>
        </authorList>
    </citation>
    <scope>NUCLEOTIDE SEQUENCE</scope>
    <source>
        <strain evidence="1">TRF0915ILg1</strain>
        <tissue evidence="1">Whole body</tissue>
    </source>
</reference>
<name>A0A8K0G4N2_IGNLU</name>
<dbReference type="AlphaFoldDB" id="A0A8K0G4N2"/>
<proteinExistence type="predicted"/>
<dbReference type="Proteomes" id="UP000801492">
    <property type="component" value="Unassembled WGS sequence"/>
</dbReference>
<gene>
    <name evidence="1" type="ORF">ILUMI_14633</name>
</gene>
<dbReference type="EMBL" id="VTPC01029148">
    <property type="protein sequence ID" value="KAF2891540.1"/>
    <property type="molecule type" value="Genomic_DNA"/>
</dbReference>
<sequence>MNYLTSTSEVEVHSSVERRIIVKVLKKEGLKPAKICERLKRQYGKKLLSNISLYKWGKAFKDSRECVENKPHSRRLKTWTTEELTYSFKTIFKLLFRILLLHEISVSIVQITLSEINFSIEKYAHIEFQEC</sequence>
<keyword evidence="2" id="KW-1185">Reference proteome</keyword>
<protein>
    <recommendedName>
        <fullName evidence="3">Transposase</fullName>
    </recommendedName>
</protein>
<comment type="caution">
    <text evidence="1">The sequence shown here is derived from an EMBL/GenBank/DDBJ whole genome shotgun (WGS) entry which is preliminary data.</text>
</comment>